<accession>A0A437AHE4</accession>
<reference evidence="1 2" key="1">
    <citation type="submission" date="2018-10" db="EMBL/GenBank/DDBJ databases">
        <title>Draft genome sequence of the microsporidian Tubulinosema ratisbonensis.</title>
        <authorList>
            <person name="Polonais V."/>
            <person name="Peyretaillade E."/>
            <person name="Niehus S."/>
            <person name="Wawrzyniak I."/>
            <person name="Franchet A."/>
            <person name="Gaspin C."/>
            <person name="Reichstadt M."/>
            <person name="Belser C."/>
            <person name="Labadie K."/>
            <person name="Delbac F."/>
            <person name="Ferrandon D."/>
        </authorList>
    </citation>
    <scope>NUCLEOTIDE SEQUENCE [LARGE SCALE GENOMIC DNA]</scope>
    <source>
        <strain evidence="1 2">Franzen</strain>
    </source>
</reference>
<protein>
    <submittedName>
        <fullName evidence="1">Uncharacterized protein</fullName>
    </submittedName>
</protein>
<organism evidence="1 2">
    <name type="scientific">Tubulinosema ratisbonensis</name>
    <dbReference type="NCBI Taxonomy" id="291195"/>
    <lineage>
        <taxon>Eukaryota</taxon>
        <taxon>Fungi</taxon>
        <taxon>Fungi incertae sedis</taxon>
        <taxon>Microsporidia</taxon>
        <taxon>Tubulinosematoidea</taxon>
        <taxon>Tubulinosematidae</taxon>
        <taxon>Tubulinosema</taxon>
    </lineage>
</organism>
<evidence type="ECO:0000313" key="2">
    <source>
        <dbReference type="Proteomes" id="UP000282876"/>
    </source>
</evidence>
<dbReference type="AlphaFoldDB" id="A0A437AHE4"/>
<dbReference type="VEuPathDB" id="MicrosporidiaDB:TUBRATIS_30400"/>
<sequence>KEWLIKQKNQPAHRHSLLALNIQEEFYKLKGLIPTTKNFFSSRSLNEFISLKQNEFDLHLLKLAILDDKKFNLEKIVNLPYSHKNRAFFILIISFNILSE</sequence>
<dbReference type="EMBL" id="RCSS01000855">
    <property type="protein sequence ID" value="RVD90534.1"/>
    <property type="molecule type" value="Genomic_DNA"/>
</dbReference>
<gene>
    <name evidence="1" type="ORF">TUBRATIS_30400</name>
</gene>
<dbReference type="OrthoDB" id="10479191at2759"/>
<keyword evidence="2" id="KW-1185">Reference proteome</keyword>
<evidence type="ECO:0000313" key="1">
    <source>
        <dbReference type="EMBL" id="RVD90534.1"/>
    </source>
</evidence>
<comment type="caution">
    <text evidence="1">The sequence shown here is derived from an EMBL/GenBank/DDBJ whole genome shotgun (WGS) entry which is preliminary data.</text>
</comment>
<name>A0A437AHE4_9MICR</name>
<feature type="non-terminal residue" evidence="1">
    <location>
        <position position="1"/>
    </location>
</feature>
<dbReference type="Proteomes" id="UP000282876">
    <property type="component" value="Unassembled WGS sequence"/>
</dbReference>
<proteinExistence type="predicted"/>